<evidence type="ECO:0000313" key="3">
    <source>
        <dbReference type="EMBL" id="SQB60575.1"/>
    </source>
</evidence>
<dbReference type="GO" id="GO:0006276">
    <property type="term" value="P:plasmid maintenance"/>
    <property type="evidence" value="ECO:0007669"/>
    <property type="project" value="InterPro"/>
</dbReference>
<dbReference type="RefSeq" id="WP_111926743.1">
    <property type="nucleotide sequence ID" value="NZ_JAALMV010000106.1"/>
</dbReference>
<proteinExistence type="predicted"/>
<evidence type="ECO:0000259" key="1">
    <source>
        <dbReference type="Pfam" id="PF05732"/>
    </source>
</evidence>
<name>A0A2X2YAF3_CLOPF</name>
<sequence>MMALKVGNEKSIIENKVTFEERTEFLNTTHLKESLKKENERKSKFKDWYQVNREHSDKLINLAIKNPKANALLFFLLDNMDGYNAVQCSSVVFKEALGMSRTTSYRYLKYLADNGFIAILKSGTANIYVINDDLAWSSWGKNKKYCKFPANVILSATENKEYIENLKKVKSKKTKALEVKK</sequence>
<dbReference type="GO" id="GO:0006260">
    <property type="term" value="P:DNA replication"/>
    <property type="evidence" value="ECO:0007669"/>
    <property type="project" value="InterPro"/>
</dbReference>
<evidence type="ECO:0000313" key="4">
    <source>
        <dbReference type="Proteomes" id="UP000249986"/>
    </source>
</evidence>
<accession>A0A2X2YAF3</accession>
<reference evidence="2 4" key="1">
    <citation type="submission" date="2018-06" db="EMBL/GenBank/DDBJ databases">
        <authorList>
            <consortium name="Pathogen Informatics"/>
            <person name="Doyle S."/>
        </authorList>
    </citation>
    <scope>NUCLEOTIDE SEQUENCE [LARGE SCALE GENOMIC DNA]</scope>
    <source>
        <strain evidence="2 4">NCTC10719</strain>
    </source>
</reference>
<evidence type="ECO:0000313" key="2">
    <source>
        <dbReference type="EMBL" id="SQB60567.1"/>
    </source>
</evidence>
<feature type="domain" description="Plasmid replication protein RepL" evidence="1">
    <location>
        <begin position="68"/>
        <end position="145"/>
    </location>
</feature>
<protein>
    <recommendedName>
        <fullName evidence="1">Plasmid replication protein RepL domain-containing protein</fullName>
    </recommendedName>
</protein>
<dbReference type="EMBL" id="UAWG01000015">
    <property type="protein sequence ID" value="SQB60575.1"/>
    <property type="molecule type" value="Genomic_DNA"/>
</dbReference>
<dbReference type="AlphaFoldDB" id="A0A2X2YAF3"/>
<dbReference type="Proteomes" id="UP000249986">
    <property type="component" value="Unassembled WGS sequence"/>
</dbReference>
<organism evidence="2 4">
    <name type="scientific">Clostridium perfringens</name>
    <dbReference type="NCBI Taxonomy" id="1502"/>
    <lineage>
        <taxon>Bacteria</taxon>
        <taxon>Bacillati</taxon>
        <taxon>Bacillota</taxon>
        <taxon>Clostridia</taxon>
        <taxon>Eubacteriales</taxon>
        <taxon>Clostridiaceae</taxon>
        <taxon>Clostridium</taxon>
    </lineage>
</organism>
<dbReference type="InterPro" id="IPR008813">
    <property type="entry name" value="Plasmid_replication_RepL"/>
</dbReference>
<dbReference type="Pfam" id="PF05732">
    <property type="entry name" value="RepL"/>
    <property type="match status" value="1"/>
</dbReference>
<dbReference type="InterPro" id="IPR036390">
    <property type="entry name" value="WH_DNA-bd_sf"/>
</dbReference>
<dbReference type="SUPFAM" id="SSF46785">
    <property type="entry name" value="Winged helix' DNA-binding domain"/>
    <property type="match status" value="1"/>
</dbReference>
<gene>
    <name evidence="2" type="ORF">NCTC10719_02209</name>
    <name evidence="3" type="ORF">NCTC10719_02217</name>
</gene>
<dbReference type="EMBL" id="UAWG01000015">
    <property type="protein sequence ID" value="SQB60567.1"/>
    <property type="molecule type" value="Genomic_DNA"/>
</dbReference>